<evidence type="ECO:0000313" key="4">
    <source>
        <dbReference type="Proteomes" id="UP000007123"/>
    </source>
</evidence>
<evidence type="ECO:0000256" key="1">
    <source>
        <dbReference type="ARBA" id="ARBA00022801"/>
    </source>
</evidence>
<evidence type="ECO:0000259" key="2">
    <source>
        <dbReference type="PROSITE" id="PS51462"/>
    </source>
</evidence>
<keyword evidence="1 3" id="KW-0378">Hydrolase</keyword>
<dbReference type="CDD" id="cd03424">
    <property type="entry name" value="NUDIX_ADPRase_Nudt5_UGPPase_Nudt14"/>
    <property type="match status" value="1"/>
</dbReference>
<dbReference type="Pfam" id="PF00293">
    <property type="entry name" value="NUDIX"/>
    <property type="match status" value="1"/>
</dbReference>
<dbReference type="OrthoDB" id="9806150at2"/>
<keyword evidence="4" id="KW-1185">Reference proteome</keyword>
<dbReference type="eggNOG" id="COG0494">
    <property type="taxonomic scope" value="Bacteria"/>
</dbReference>
<dbReference type="PATRIC" id="fig|1156935.5.peg.3347"/>
<dbReference type="SUPFAM" id="SSF55811">
    <property type="entry name" value="Nudix"/>
    <property type="match status" value="1"/>
</dbReference>
<dbReference type="RefSeq" id="WP_006727284.1">
    <property type="nucleotide sequence ID" value="NZ_ALJF01000013.1"/>
</dbReference>
<dbReference type="GO" id="GO:0016787">
    <property type="term" value="F:hydrolase activity"/>
    <property type="evidence" value="ECO:0007669"/>
    <property type="project" value="UniProtKB-KW"/>
</dbReference>
<dbReference type="PANTHER" id="PTHR11839:SF1">
    <property type="entry name" value="ADP-SUGAR PYROPHOSPHATASE"/>
    <property type="match status" value="1"/>
</dbReference>
<dbReference type="AlphaFoldDB" id="K2QSZ5"/>
<dbReference type="GO" id="GO:0006753">
    <property type="term" value="P:nucleoside phosphate metabolic process"/>
    <property type="evidence" value="ECO:0007669"/>
    <property type="project" value="TreeGrafter"/>
</dbReference>
<dbReference type="InterPro" id="IPR015797">
    <property type="entry name" value="NUDIX_hydrolase-like_dom_sf"/>
</dbReference>
<feature type="domain" description="Nudix hydrolase" evidence="2">
    <location>
        <begin position="41"/>
        <end position="172"/>
    </location>
</feature>
<comment type="caution">
    <text evidence="3">The sequence shown here is derived from an EMBL/GenBank/DDBJ whole genome shotgun (WGS) entry which is preliminary data.</text>
</comment>
<reference evidence="3 4" key="1">
    <citation type="journal article" date="2012" name="J. Bacteriol.">
        <title>Draft Genome Sequence of Agrobacterium albertimagni Strain AOL15.</title>
        <authorList>
            <person name="Trimble W.L."/>
            <person name="Phung le T."/>
            <person name="Meyer F."/>
            <person name="Gilbert J.A."/>
            <person name="Silver S."/>
        </authorList>
    </citation>
    <scope>NUCLEOTIDE SEQUENCE [LARGE SCALE GENOMIC DNA]</scope>
    <source>
        <strain evidence="3 4">AOL15</strain>
    </source>
</reference>
<name>K2QSZ5_9HYPH</name>
<protein>
    <submittedName>
        <fullName evidence="3">Hydrolase</fullName>
    </submittedName>
</protein>
<sequence length="192" mass="21557">MDSKWSVRQSQQVVKDRWIDLRAETCETPQGQEIDPYYVLSYPDWVNIVAITEDQHLVLTRQYRHAAGRTFLELPGGAVEDLDKDLEVAARRELLEETGYTAPHFNLVASRFPNPALQTNRLHTFLAQGAVRTTSPNLDAGEEGLTVELKSLVGYLEWIVTGLLEQALHVSSLHTALMTAGYLTIVPNGRSR</sequence>
<dbReference type="STRING" id="1156935.QWE_16458"/>
<dbReference type="Proteomes" id="UP000007123">
    <property type="component" value="Unassembled WGS sequence"/>
</dbReference>
<proteinExistence type="predicted"/>
<accession>K2QSZ5</accession>
<gene>
    <name evidence="3" type="ORF">QWE_16458</name>
</gene>
<dbReference type="GO" id="GO:0019693">
    <property type="term" value="P:ribose phosphate metabolic process"/>
    <property type="evidence" value="ECO:0007669"/>
    <property type="project" value="TreeGrafter"/>
</dbReference>
<dbReference type="EMBL" id="ALJF01000013">
    <property type="protein sequence ID" value="EKF58212.1"/>
    <property type="molecule type" value="Genomic_DNA"/>
</dbReference>
<organism evidence="3 4">
    <name type="scientific">Agrobacterium albertimagni AOL15</name>
    <dbReference type="NCBI Taxonomy" id="1156935"/>
    <lineage>
        <taxon>Bacteria</taxon>
        <taxon>Pseudomonadati</taxon>
        <taxon>Pseudomonadota</taxon>
        <taxon>Alphaproteobacteria</taxon>
        <taxon>Hyphomicrobiales</taxon>
        <taxon>Rhizobiaceae</taxon>
        <taxon>Rhizobium/Agrobacterium group</taxon>
        <taxon>Agrobacterium</taxon>
    </lineage>
</organism>
<dbReference type="PROSITE" id="PS51462">
    <property type="entry name" value="NUDIX"/>
    <property type="match status" value="1"/>
</dbReference>
<dbReference type="Gene3D" id="3.90.79.10">
    <property type="entry name" value="Nucleoside Triphosphate Pyrophosphohydrolase"/>
    <property type="match status" value="1"/>
</dbReference>
<dbReference type="InterPro" id="IPR000086">
    <property type="entry name" value="NUDIX_hydrolase_dom"/>
</dbReference>
<dbReference type="PANTHER" id="PTHR11839">
    <property type="entry name" value="UDP/ADP-SUGAR PYROPHOSPHATASE"/>
    <property type="match status" value="1"/>
</dbReference>
<evidence type="ECO:0000313" key="3">
    <source>
        <dbReference type="EMBL" id="EKF58212.1"/>
    </source>
</evidence>